<evidence type="ECO:0000256" key="1">
    <source>
        <dbReference type="ARBA" id="ARBA00006987"/>
    </source>
</evidence>
<dbReference type="KEGG" id="sgp:SpiGrapes_2557"/>
<dbReference type="PANTHER" id="PTHR42928:SF3">
    <property type="entry name" value="UPF0065 PROTEIN YFLP"/>
    <property type="match status" value="1"/>
</dbReference>
<dbReference type="eggNOG" id="COG3181">
    <property type="taxonomic scope" value="Bacteria"/>
</dbReference>
<feature type="chain" id="PRO_5003515131" description="Tricarboxylic transport membrane protein" evidence="2">
    <location>
        <begin position="34"/>
        <end position="346"/>
    </location>
</feature>
<keyword evidence="4" id="KW-1185">Reference proteome</keyword>
<sequence length="346" mass="37416">MCLAKVFFRRPILKKGSIILLCLLMAVPFALFANGTSESATSDKQVVYPKGNFDFVAPAGAGGGWDLTIRTVAKVLGDTKLVSVPMPVRNAPGAGGAVHLGTLQTKKGDDKTITVYSPPIIFFNLNGTSKYGFRNATPLARLIADYAAFVVKADSPYKSIMDVMDALKKDPKSVKIGGTSAAGSMDHIQFLIMARAAGVKNLNMIDYIAFDSDGATQVLGGHIDLFSTSLADVMGLVNSGDLRVLAQTADKRIGTGKAAEIPTCIEEGINETFQNWRGLFGSPDMPEYAVTYWRDTLSKLAKTPEWAAALTKYGWDNVYLDSPDFVKFLEKTESDYQVILKEIGMI</sequence>
<dbReference type="AlphaFoldDB" id="G8QUL0"/>
<evidence type="ECO:0000256" key="2">
    <source>
        <dbReference type="SAM" id="SignalP"/>
    </source>
</evidence>
<dbReference type="Gene3D" id="3.40.190.10">
    <property type="entry name" value="Periplasmic binding protein-like II"/>
    <property type="match status" value="1"/>
</dbReference>
<gene>
    <name evidence="3" type="ordered locus">SpiGrapes_2557</name>
</gene>
<dbReference type="PANTHER" id="PTHR42928">
    <property type="entry name" value="TRICARBOXYLATE-BINDING PROTEIN"/>
    <property type="match status" value="1"/>
</dbReference>
<dbReference type="InterPro" id="IPR042100">
    <property type="entry name" value="Bug_dom1"/>
</dbReference>
<evidence type="ECO:0000313" key="3">
    <source>
        <dbReference type="EMBL" id="AEV30318.1"/>
    </source>
</evidence>
<accession>G8QUL0</accession>
<organism evidence="3 4">
    <name type="scientific">Sphaerochaeta pleomorpha (strain ATCC BAA-1885 / DSM 22778 / Grapes)</name>
    <dbReference type="NCBI Taxonomy" id="158190"/>
    <lineage>
        <taxon>Bacteria</taxon>
        <taxon>Pseudomonadati</taxon>
        <taxon>Spirochaetota</taxon>
        <taxon>Spirochaetia</taxon>
        <taxon>Spirochaetales</taxon>
        <taxon>Sphaerochaetaceae</taxon>
        <taxon>Sphaerochaeta</taxon>
    </lineage>
</organism>
<dbReference type="Pfam" id="PF03401">
    <property type="entry name" value="TctC"/>
    <property type="match status" value="1"/>
</dbReference>
<proteinExistence type="inferred from homology"/>
<dbReference type="SUPFAM" id="SSF53850">
    <property type="entry name" value="Periplasmic binding protein-like II"/>
    <property type="match status" value="1"/>
</dbReference>
<reference evidence="3 4" key="1">
    <citation type="submission" date="2011-11" db="EMBL/GenBank/DDBJ databases">
        <title>Complete sequence of Spirochaeta sp. grapes.</title>
        <authorList>
            <consortium name="US DOE Joint Genome Institute"/>
            <person name="Lucas S."/>
            <person name="Han J."/>
            <person name="Lapidus A."/>
            <person name="Cheng J.-F."/>
            <person name="Goodwin L."/>
            <person name="Pitluck S."/>
            <person name="Peters L."/>
            <person name="Ovchinnikova G."/>
            <person name="Munk A.C."/>
            <person name="Detter J.C."/>
            <person name="Han C."/>
            <person name="Tapia R."/>
            <person name="Land M."/>
            <person name="Hauser L."/>
            <person name="Kyrpides N."/>
            <person name="Ivanova N."/>
            <person name="Pagani I."/>
            <person name="Ritalahtilisa K."/>
            <person name="Loeffler F."/>
            <person name="Woyke T."/>
        </authorList>
    </citation>
    <scope>NUCLEOTIDE SEQUENCE [LARGE SCALE GENOMIC DNA]</scope>
    <source>
        <strain evidence="4">ATCC BAA-1885 / DSM 22778 / Grapes</strain>
    </source>
</reference>
<evidence type="ECO:0008006" key="5">
    <source>
        <dbReference type="Google" id="ProtNLM"/>
    </source>
</evidence>
<comment type="similarity">
    <text evidence="1">Belongs to the UPF0065 (bug) family.</text>
</comment>
<dbReference type="STRING" id="158190.SpiGrapes_2557"/>
<dbReference type="Proteomes" id="UP000005632">
    <property type="component" value="Chromosome"/>
</dbReference>
<dbReference type="PIRSF" id="PIRSF017082">
    <property type="entry name" value="YflP"/>
    <property type="match status" value="1"/>
</dbReference>
<keyword evidence="2" id="KW-0732">Signal</keyword>
<dbReference type="CDD" id="cd07012">
    <property type="entry name" value="PBP2_Bug_TTT"/>
    <property type="match status" value="1"/>
</dbReference>
<feature type="signal peptide" evidence="2">
    <location>
        <begin position="1"/>
        <end position="33"/>
    </location>
</feature>
<evidence type="ECO:0000313" key="4">
    <source>
        <dbReference type="Proteomes" id="UP000005632"/>
    </source>
</evidence>
<name>G8QUL0_SPHPG</name>
<dbReference type="EMBL" id="CP003155">
    <property type="protein sequence ID" value="AEV30318.1"/>
    <property type="molecule type" value="Genomic_DNA"/>
</dbReference>
<dbReference type="HOGENOM" id="CLU_045683_1_0_12"/>
<protein>
    <recommendedName>
        <fullName evidence="5">Tricarboxylic transport membrane protein</fullName>
    </recommendedName>
</protein>
<dbReference type="Gene3D" id="3.40.190.150">
    <property type="entry name" value="Bordetella uptake gene, domain 1"/>
    <property type="match status" value="1"/>
</dbReference>
<dbReference type="InterPro" id="IPR005064">
    <property type="entry name" value="BUG"/>
</dbReference>